<feature type="region of interest" description="Disordered" evidence="1">
    <location>
        <begin position="587"/>
        <end position="655"/>
    </location>
</feature>
<feature type="region of interest" description="Disordered" evidence="1">
    <location>
        <begin position="1"/>
        <end position="94"/>
    </location>
</feature>
<dbReference type="PANTHER" id="PTHR43830:SF3">
    <property type="entry name" value="PROTEIN PSP1"/>
    <property type="match status" value="1"/>
</dbReference>
<gene>
    <name evidence="3" type="ORF">CXQ85_003333</name>
</gene>
<dbReference type="EMBL" id="PKFO01000002">
    <property type="protein sequence ID" value="PVH19487.1"/>
    <property type="molecule type" value="Genomic_DNA"/>
</dbReference>
<evidence type="ECO:0000313" key="3">
    <source>
        <dbReference type="EMBL" id="PVH19487.1"/>
    </source>
</evidence>
<dbReference type="OrthoDB" id="243127at2759"/>
<name>A0A2V1AMH6_9ASCO</name>
<protein>
    <recommendedName>
        <fullName evidence="2">PSP1 C-terminal domain-containing protein</fullName>
    </recommendedName>
</protein>
<dbReference type="GO" id="GO:0005737">
    <property type="term" value="C:cytoplasm"/>
    <property type="evidence" value="ECO:0007669"/>
    <property type="project" value="TreeGrafter"/>
</dbReference>
<feature type="region of interest" description="Disordered" evidence="1">
    <location>
        <begin position="127"/>
        <end position="150"/>
    </location>
</feature>
<feature type="compositionally biased region" description="Low complexity" evidence="1">
    <location>
        <begin position="205"/>
        <end position="237"/>
    </location>
</feature>
<dbReference type="Proteomes" id="UP000244309">
    <property type="component" value="Unassembled WGS sequence"/>
</dbReference>
<proteinExistence type="predicted"/>
<comment type="caution">
    <text evidence="3">The sequence shown here is derived from an EMBL/GenBank/DDBJ whole genome shotgun (WGS) entry which is preliminary data.</text>
</comment>
<dbReference type="AlphaFoldDB" id="A0A2V1AMH6"/>
<feature type="region of interest" description="Disordered" evidence="1">
    <location>
        <begin position="265"/>
        <end position="284"/>
    </location>
</feature>
<dbReference type="VEuPathDB" id="FungiDB:CXQ85_003333"/>
<feature type="compositionally biased region" description="Basic and acidic residues" evidence="1">
    <location>
        <begin position="34"/>
        <end position="48"/>
    </location>
</feature>
<dbReference type="GeneID" id="37008664"/>
<dbReference type="PROSITE" id="PS51411">
    <property type="entry name" value="PSP1_C"/>
    <property type="match status" value="1"/>
</dbReference>
<organism evidence="3 4">
    <name type="scientific">Candidozyma haemuli</name>
    <dbReference type="NCBI Taxonomy" id="45357"/>
    <lineage>
        <taxon>Eukaryota</taxon>
        <taxon>Fungi</taxon>
        <taxon>Dikarya</taxon>
        <taxon>Ascomycota</taxon>
        <taxon>Saccharomycotina</taxon>
        <taxon>Pichiomycetes</taxon>
        <taxon>Metschnikowiaceae</taxon>
        <taxon>Candidozyma</taxon>
    </lineage>
</organism>
<keyword evidence="4" id="KW-1185">Reference proteome</keyword>
<dbReference type="InterPro" id="IPR007557">
    <property type="entry name" value="PSP1_C"/>
</dbReference>
<dbReference type="PANTHER" id="PTHR43830">
    <property type="entry name" value="PROTEIN PSP1"/>
    <property type="match status" value="1"/>
</dbReference>
<evidence type="ECO:0000313" key="4">
    <source>
        <dbReference type="Proteomes" id="UP000244309"/>
    </source>
</evidence>
<dbReference type="PROSITE" id="PS00018">
    <property type="entry name" value="EF_HAND_1"/>
    <property type="match status" value="1"/>
</dbReference>
<evidence type="ECO:0000259" key="2">
    <source>
        <dbReference type="PROSITE" id="PS51411"/>
    </source>
</evidence>
<dbReference type="InterPro" id="IPR047767">
    <property type="entry name" value="PSP1-like"/>
</dbReference>
<feature type="region of interest" description="Disordered" evidence="1">
    <location>
        <begin position="178"/>
        <end position="249"/>
    </location>
</feature>
<evidence type="ECO:0000256" key="1">
    <source>
        <dbReference type="SAM" id="MobiDB-lite"/>
    </source>
</evidence>
<dbReference type="Pfam" id="PF04468">
    <property type="entry name" value="PSP1"/>
    <property type="match status" value="1"/>
</dbReference>
<feature type="compositionally biased region" description="Polar residues" evidence="1">
    <location>
        <begin position="17"/>
        <end position="33"/>
    </location>
</feature>
<feature type="domain" description="PSP1 C-terminal" evidence="2">
    <location>
        <begin position="479"/>
        <end position="580"/>
    </location>
</feature>
<feature type="compositionally biased region" description="Low complexity" evidence="1">
    <location>
        <begin position="266"/>
        <end position="284"/>
    </location>
</feature>
<feature type="compositionally biased region" description="Low complexity" evidence="1">
    <location>
        <begin position="289"/>
        <end position="309"/>
    </location>
</feature>
<dbReference type="InterPro" id="IPR018247">
    <property type="entry name" value="EF_Hand_1_Ca_BS"/>
</dbReference>
<reference evidence="3 4" key="1">
    <citation type="submission" date="2017-12" db="EMBL/GenBank/DDBJ databases">
        <title>Genome Sequence of a Multidrug-Resistant Candida haemulonii Isolate from a Patient with Chronic Leg Ulcers in Israel.</title>
        <authorList>
            <person name="Chow N.A."/>
            <person name="Gade L."/>
            <person name="Batra D."/>
            <person name="Rowe L.A."/>
            <person name="Ben-Ami R."/>
            <person name="Loparev V.N."/>
            <person name="Litvintseva A.P."/>
        </authorList>
    </citation>
    <scope>NUCLEOTIDE SEQUENCE [LARGE SCALE GENOMIC DNA]</scope>
    <source>
        <strain evidence="3 4">B11899</strain>
    </source>
</reference>
<dbReference type="RefSeq" id="XP_025340427.1">
    <property type="nucleotide sequence ID" value="XM_025486979.1"/>
</dbReference>
<feature type="region of interest" description="Disordered" evidence="1">
    <location>
        <begin position="289"/>
        <end position="328"/>
    </location>
</feature>
<feature type="compositionally biased region" description="Low complexity" evidence="1">
    <location>
        <begin position="592"/>
        <end position="641"/>
    </location>
</feature>
<sequence>MFGSSPPQFSSPFQSSRRNSLEQSIWAPINSNPERPHDRASADRRVPDRNPSLDASVHTGVPGAPGAGSPTIRPSLYTRGSGSGSGFSSFSGTATAASTGITTASGHGTSGGVYSYDQPELSFAPGIWNDPWRGPDSPHTSPPWDASRRHSVGDVFPSGYSAQAGWSMFGANLSGWPSNAPGNAPGHAQSSHPGHHPGNAPNQPTSHITSHSSSISGPTGANGAPGPTGAPHGLHGLQTPNMPHGLGALNTSPGAFSNYIPRSSVSGPAAAAAPGAASAPISAPAPANASAAASASGPASANAAAPPAATTQSNQSNGPGGALGQVHDYFSSDPHQRVKVTADYLAQRFFDEEKYLGDSYQLPKFPVESSLQDYQLVLVAFKAGRIDVFYLPGTLDQQLSVGDLVMVEADRGRDLGKIVKMNISIDEARLLKLLQFLEQQAALCDTTVHDLSVKSLHGHGAQAHAATSGVAPPTLHFPKPIIGLAQHNEAIQILNKKQDEEKACRLCLAKIASTSNMLDKNASGSLSSSDLMQMKLVDAEYQFDRKKLIFYYSTSRRIDFRDLVRELFRIYKTRIWMCAVNGIPYAPKKRSQSQSQHQQGQTQPSNQQNSNNSNNQGHSQQNPQNQSSNQNHQAHQNHSSARATGGPSASGLRRMSFGSPELKAFAAESSSEVPRKFALPGALEEKDGEGFVLQSLVDTLNH</sequence>
<feature type="compositionally biased region" description="Low complexity" evidence="1">
    <location>
        <begin position="1"/>
        <end position="16"/>
    </location>
</feature>
<accession>A0A2V1AMH6</accession>